<dbReference type="Pfam" id="PF15575">
    <property type="entry name" value="Imm49"/>
    <property type="match status" value="1"/>
</dbReference>
<dbReference type="Proteomes" id="UP000246410">
    <property type="component" value="Unassembled WGS sequence"/>
</dbReference>
<sequence length="298" mass="32762">MLTISRHIVTEGRVLQALGGIHCKTLDFRDRILQGEPLTASALTALRDELLDYVGAESLEDPELVGSYTQMVLRTAAECALGALGVAVFPWYDFEVPLPLIGIGVRTGDAKTWRHRTDPVTPAIWLAAFRTWLSSGEAADPSRAVAMELKCCFAPAIRAAASNRAATQGDWLAEVAEMDALCRYLPDPEDHPPAEWPNARLRKPTALALSEAARSLDTLTAQSPSRRLLRTLLEDDQPLFEQALAATLTAHHDRVVPDRPRTLLPVDIIAPVVIAVRVHGWDLRVRSDYLPRRLTSAT</sequence>
<reference evidence="1 2" key="1">
    <citation type="submission" date="2018-05" db="EMBL/GenBank/DDBJ databases">
        <title>Genomic Encyclopedia of Type Strains, Phase IV (KMG-IV): sequencing the most valuable type-strain genomes for metagenomic binning, comparative biology and taxonomic classification.</title>
        <authorList>
            <person name="Goeker M."/>
        </authorList>
    </citation>
    <scope>NUCLEOTIDE SEQUENCE [LARGE SCALE GENOMIC DNA]</scope>
    <source>
        <strain evidence="1 2">DSM 44717</strain>
    </source>
</reference>
<protein>
    <submittedName>
        <fullName evidence="1">Immunity protein 49 of polymorphic toxin system</fullName>
    </submittedName>
</protein>
<dbReference type="RefSeq" id="WP_146229448.1">
    <property type="nucleotide sequence ID" value="NZ_QGTL01000013.1"/>
</dbReference>
<evidence type="ECO:0000313" key="1">
    <source>
        <dbReference type="EMBL" id="PWV70447.1"/>
    </source>
</evidence>
<gene>
    <name evidence="1" type="ORF">DFR69_113161</name>
</gene>
<dbReference type="EMBL" id="QGTL01000013">
    <property type="protein sequence ID" value="PWV70447.1"/>
    <property type="molecule type" value="Genomic_DNA"/>
</dbReference>
<comment type="caution">
    <text evidence="1">The sequence shown here is derived from an EMBL/GenBank/DDBJ whole genome shotgun (WGS) entry which is preliminary data.</text>
</comment>
<organism evidence="1 2">
    <name type="scientific">Nocardia neocaledoniensis</name>
    <dbReference type="NCBI Taxonomy" id="236511"/>
    <lineage>
        <taxon>Bacteria</taxon>
        <taxon>Bacillati</taxon>
        <taxon>Actinomycetota</taxon>
        <taxon>Actinomycetes</taxon>
        <taxon>Mycobacteriales</taxon>
        <taxon>Nocardiaceae</taxon>
        <taxon>Nocardia</taxon>
    </lineage>
</organism>
<name>A0A317N6U6_9NOCA</name>
<keyword evidence="2" id="KW-1185">Reference proteome</keyword>
<proteinExistence type="predicted"/>
<dbReference type="AlphaFoldDB" id="A0A317N6U6"/>
<evidence type="ECO:0000313" key="2">
    <source>
        <dbReference type="Proteomes" id="UP000246410"/>
    </source>
</evidence>
<accession>A0A317N6U6</accession>
<dbReference type="InterPro" id="IPR029074">
    <property type="entry name" value="Imm49"/>
</dbReference>